<proteinExistence type="predicted"/>
<keyword evidence="5" id="KW-1185">Reference proteome</keyword>
<feature type="transmembrane region" description="Helical" evidence="1">
    <location>
        <begin position="30"/>
        <end position="53"/>
    </location>
</feature>
<dbReference type="InterPro" id="IPR029058">
    <property type="entry name" value="AB_hydrolase_fold"/>
</dbReference>
<gene>
    <name evidence="4" type="ORF">E1269_24245</name>
</gene>
<dbReference type="Pfam" id="PF10081">
    <property type="entry name" value="Abhydrolase_9"/>
    <property type="match status" value="1"/>
</dbReference>
<evidence type="ECO:0000256" key="1">
    <source>
        <dbReference type="SAM" id="Phobius"/>
    </source>
</evidence>
<feature type="transmembrane region" description="Helical" evidence="1">
    <location>
        <begin position="65"/>
        <end position="86"/>
    </location>
</feature>
<name>A0A4R5CNH8_9ACTN</name>
<dbReference type="Proteomes" id="UP000294739">
    <property type="component" value="Unassembled WGS sequence"/>
</dbReference>
<evidence type="ECO:0000313" key="5">
    <source>
        <dbReference type="Proteomes" id="UP000294739"/>
    </source>
</evidence>
<evidence type="ECO:0000259" key="2">
    <source>
        <dbReference type="Pfam" id="PF10081"/>
    </source>
</evidence>
<feature type="transmembrane region" description="Helical" evidence="1">
    <location>
        <begin position="145"/>
        <end position="166"/>
    </location>
</feature>
<organism evidence="4 5">
    <name type="scientific">Jiangella asiatica</name>
    <dbReference type="NCBI Taxonomy" id="2530372"/>
    <lineage>
        <taxon>Bacteria</taxon>
        <taxon>Bacillati</taxon>
        <taxon>Actinomycetota</taxon>
        <taxon>Actinomycetes</taxon>
        <taxon>Jiangellales</taxon>
        <taxon>Jiangellaceae</taxon>
        <taxon>Jiangella</taxon>
    </lineage>
</organism>
<keyword evidence="1" id="KW-0812">Transmembrane</keyword>
<dbReference type="InterPro" id="IPR027787">
    <property type="entry name" value="Alpha/beta-hydrolase_catalytic"/>
</dbReference>
<sequence length="585" mass="63536">MVPVTQLLDRSVRRGRSLPSVRRIPVLGRFLTWLTPDYGGLIGAACFFCWSLTPSLLPRTWIYQAMVSGLTATIGYALGSLIGWVVRLVLRRARPGLLEPSRRVRLAAWWALGGTASGAAAWYLTSTAGWQTELRTLMGMASPGPNHYLFILLVAGAIFVVFLAVGRLIRGASRRLRRFFGRWVPPQVALVASVLCVGGLTFWSWTGLLYPSLLGVANDAFAAVNMETEAGNNAPSSATHSGGPGSLVTWDSLGRKGREFVSSGPTVQELTAFNGEVALDPVRAYVGMDSAETPAGLASLAVRELERAGGFDREVLVVVTTTGTGWVDGAAADALEYLYNGDSAIVAMQYSYLPSWISFVADQEQVRVAGEALFDAVHDAWLERPAAERPRLVVYGESLGAMGSAAAFESVDDLQSKADGALWVGSPSRHDLRGSLTAERDSGSPSRLPVYEGGAEVKFWGGWQEPLDLEFDPGVPPVLFLQHASDPVTLWSWELMFNRPEWIDEEHGPDVLPTLDWYPFVTFWQLTADMALSATVPAGHGHNYGGELVDAWLAVAPPDDWPASRTDDLRERVHSFQDQQTGPFG</sequence>
<keyword evidence="1" id="KW-1133">Transmembrane helix</keyword>
<reference evidence="4 5" key="1">
    <citation type="submission" date="2019-03" db="EMBL/GenBank/DDBJ databases">
        <title>Draft genome sequences of novel Actinobacteria.</title>
        <authorList>
            <person name="Sahin N."/>
            <person name="Ay H."/>
            <person name="Saygin H."/>
        </authorList>
    </citation>
    <scope>NUCLEOTIDE SEQUENCE [LARGE SCALE GENOMIC DNA]</scope>
    <source>
        <strain evidence="4 5">5K138</strain>
    </source>
</reference>
<feature type="transmembrane region" description="Helical" evidence="1">
    <location>
        <begin position="106"/>
        <end position="125"/>
    </location>
</feature>
<dbReference type="AlphaFoldDB" id="A0A4R5CNH8"/>
<feature type="domain" description="Alpha/beta-hydrolase catalytic" evidence="2">
    <location>
        <begin position="282"/>
        <end position="568"/>
    </location>
</feature>
<dbReference type="InterPro" id="IPR027788">
    <property type="entry name" value="Alpha/beta-hydrolase_N_dom"/>
</dbReference>
<evidence type="ECO:0008006" key="6">
    <source>
        <dbReference type="Google" id="ProtNLM"/>
    </source>
</evidence>
<dbReference type="InParanoid" id="A0A4R5CNH8"/>
<dbReference type="RefSeq" id="WP_131899401.1">
    <property type="nucleotide sequence ID" value="NZ_SMKZ01000045.1"/>
</dbReference>
<accession>A0A4R5CNH8</accession>
<dbReference type="EMBL" id="SMKZ01000045">
    <property type="protein sequence ID" value="TDE00907.1"/>
    <property type="molecule type" value="Genomic_DNA"/>
</dbReference>
<protein>
    <recommendedName>
        <fullName evidence="6">Alpha/beta-hydrolase catalytic domain-containing protein</fullName>
    </recommendedName>
</protein>
<dbReference type="SUPFAM" id="SSF53474">
    <property type="entry name" value="alpha/beta-Hydrolases"/>
    <property type="match status" value="1"/>
</dbReference>
<evidence type="ECO:0000259" key="3">
    <source>
        <dbReference type="Pfam" id="PF15420"/>
    </source>
</evidence>
<evidence type="ECO:0000313" key="4">
    <source>
        <dbReference type="EMBL" id="TDE00907.1"/>
    </source>
</evidence>
<comment type="caution">
    <text evidence="4">The sequence shown here is derived from an EMBL/GenBank/DDBJ whole genome shotgun (WGS) entry which is preliminary data.</text>
</comment>
<feature type="domain" description="Alpha/beta-hydrolase N-terminal" evidence="3">
    <location>
        <begin position="52"/>
        <end position="265"/>
    </location>
</feature>
<dbReference type="OrthoDB" id="4397445at2"/>
<keyword evidence="1" id="KW-0472">Membrane</keyword>
<feature type="transmembrane region" description="Helical" evidence="1">
    <location>
        <begin position="187"/>
        <end position="205"/>
    </location>
</feature>
<dbReference type="Pfam" id="PF15420">
    <property type="entry name" value="Abhydrolase_9_N"/>
    <property type="match status" value="1"/>
</dbReference>